<dbReference type="SUPFAM" id="SSF51004">
    <property type="entry name" value="C-terminal (heme d1) domain of cytochrome cd1-nitrite reductase"/>
    <property type="match status" value="1"/>
</dbReference>
<reference evidence="2" key="1">
    <citation type="submission" date="2020-10" db="EMBL/GenBank/DDBJ databases">
        <authorList>
            <person name="Gilroy R."/>
        </authorList>
    </citation>
    <scope>NUCLEOTIDE SEQUENCE</scope>
    <source>
        <strain evidence="2">3924</strain>
    </source>
</reference>
<evidence type="ECO:0000256" key="1">
    <source>
        <dbReference type="SAM" id="SignalP"/>
    </source>
</evidence>
<gene>
    <name evidence="2" type="ORF">IAC51_00150</name>
</gene>
<reference evidence="2" key="2">
    <citation type="journal article" date="2021" name="PeerJ">
        <title>Extensive microbial diversity within the chicken gut microbiome revealed by metagenomics and culture.</title>
        <authorList>
            <person name="Gilroy R."/>
            <person name="Ravi A."/>
            <person name="Getino M."/>
            <person name="Pursley I."/>
            <person name="Horton D.L."/>
            <person name="Alikhan N.F."/>
            <person name="Baker D."/>
            <person name="Gharbi K."/>
            <person name="Hall N."/>
            <person name="Watson M."/>
            <person name="Adriaenssens E.M."/>
            <person name="Foster-Nyarko E."/>
            <person name="Jarju S."/>
            <person name="Secka A."/>
            <person name="Antonio M."/>
            <person name="Oren A."/>
            <person name="Chaudhuri R.R."/>
            <person name="La Ragione R."/>
            <person name="Hildebrand F."/>
            <person name="Pallen M.J."/>
        </authorList>
    </citation>
    <scope>NUCLEOTIDE SEQUENCE</scope>
    <source>
        <strain evidence="2">3924</strain>
    </source>
</reference>
<protein>
    <submittedName>
        <fullName evidence="2">YncE family protein</fullName>
    </submittedName>
</protein>
<dbReference type="Proteomes" id="UP000712007">
    <property type="component" value="Unassembled WGS sequence"/>
</dbReference>
<dbReference type="EMBL" id="JADIMV010000003">
    <property type="protein sequence ID" value="MBO8439044.1"/>
    <property type="molecule type" value="Genomic_DNA"/>
</dbReference>
<evidence type="ECO:0000313" key="3">
    <source>
        <dbReference type="Proteomes" id="UP000712007"/>
    </source>
</evidence>
<dbReference type="InterPro" id="IPR015943">
    <property type="entry name" value="WD40/YVTN_repeat-like_dom_sf"/>
</dbReference>
<comment type="caution">
    <text evidence="2">The sequence shown here is derived from an EMBL/GenBank/DDBJ whole genome shotgun (WGS) entry which is preliminary data.</text>
</comment>
<feature type="signal peptide" evidence="1">
    <location>
        <begin position="1"/>
        <end position="19"/>
    </location>
</feature>
<dbReference type="InterPro" id="IPR051200">
    <property type="entry name" value="Host-pathogen_enzymatic-act"/>
</dbReference>
<feature type="chain" id="PRO_5037344888" evidence="1">
    <location>
        <begin position="20"/>
        <end position="390"/>
    </location>
</feature>
<accession>A0A940DK63</accession>
<dbReference type="PANTHER" id="PTHR47197:SF3">
    <property type="entry name" value="DIHYDRO-HEME D1 DEHYDROGENASE"/>
    <property type="match status" value="1"/>
</dbReference>
<dbReference type="InterPro" id="IPR011048">
    <property type="entry name" value="Haem_d1_sf"/>
</dbReference>
<keyword evidence="1" id="KW-0732">Signal</keyword>
<dbReference type="PROSITE" id="PS51257">
    <property type="entry name" value="PROKAR_LIPOPROTEIN"/>
    <property type="match status" value="1"/>
</dbReference>
<dbReference type="Pfam" id="PF16819">
    <property type="entry name" value="DUF5074"/>
    <property type="match status" value="1"/>
</dbReference>
<evidence type="ECO:0000313" key="2">
    <source>
        <dbReference type="EMBL" id="MBO8439044.1"/>
    </source>
</evidence>
<organism evidence="2 3">
    <name type="scientific">Candidatus Aphodosoma intestinipullorum</name>
    <dbReference type="NCBI Taxonomy" id="2840674"/>
    <lineage>
        <taxon>Bacteria</taxon>
        <taxon>Pseudomonadati</taxon>
        <taxon>Bacteroidota</taxon>
        <taxon>Bacteroidia</taxon>
        <taxon>Bacteroidales</taxon>
        <taxon>Candidatus Aphodosoma</taxon>
    </lineage>
</organism>
<proteinExistence type="predicted"/>
<dbReference type="AlphaFoldDB" id="A0A940DK63"/>
<dbReference type="Gene3D" id="2.130.10.10">
    <property type="entry name" value="YVTN repeat-like/Quinoprotein amine dehydrogenase"/>
    <property type="match status" value="1"/>
</dbReference>
<sequence>MRVLRYIAFAFAAVVLACACREDEIVVPTEYELLPIPVRDEADFAPDEPIGMYLLNEGNMGSNKASIDYVDFVNGYYVRSIYTERNPNVIKELGDVGNDIQVYGSRLYAVINCSHKVEVMDVRTCRRIGQVDIPNCRYIRFSRDKAYVSSYVGPVSIDPDAQLGAVFEVDTATLAVTREVTVGYQPDELEMLGEYIYVANSGGYRVPDYDYTVSVVEREGMKQVEKIPVGLNLHRIRKDRYNRLWVTSRGDYAGVPSRLHIFERKNSISKDMVVTDTLEIPCSEFVISGDSLYFYCVSWDSQAEENAVSYGIIDITTKKLVTNSFITDGTQTDIKIPYGIAVNPYNGDIYVTDAKNYVSSGVLHCYGRDGVKKWSVRTGDIPAHMAFVYR</sequence>
<name>A0A940DK63_9BACT</name>
<dbReference type="InterPro" id="IPR031815">
    <property type="entry name" value="DUF5074"/>
</dbReference>
<dbReference type="PANTHER" id="PTHR47197">
    <property type="entry name" value="PROTEIN NIRF"/>
    <property type="match status" value="1"/>
</dbReference>